<organism evidence="2 3">
    <name type="scientific">Haloplasma contractile SSD-17B</name>
    <dbReference type="NCBI Taxonomy" id="1033810"/>
    <lineage>
        <taxon>Bacteria</taxon>
        <taxon>Bacillati</taxon>
        <taxon>Mycoplasmatota</taxon>
        <taxon>Mollicutes</taxon>
        <taxon>Haloplasmatales</taxon>
        <taxon>Haloplasmataceae</taxon>
        <taxon>Haloplasma</taxon>
    </lineage>
</organism>
<dbReference type="AlphaFoldDB" id="U2EF22"/>
<feature type="domain" description="Ribosomal protein eL8/eL30/eS12/Gadd45" evidence="1">
    <location>
        <begin position="4"/>
        <end position="94"/>
    </location>
</feature>
<dbReference type="RefSeq" id="WP_008826372.1">
    <property type="nucleotide sequence ID" value="NZ_AFNU02000001.1"/>
</dbReference>
<dbReference type="Gene3D" id="3.30.1330.30">
    <property type="match status" value="1"/>
</dbReference>
<dbReference type="GO" id="GO:0005840">
    <property type="term" value="C:ribosome"/>
    <property type="evidence" value="ECO:0007669"/>
    <property type="project" value="UniProtKB-KW"/>
</dbReference>
<accession>U2EF22</accession>
<proteinExistence type="predicted"/>
<dbReference type="Pfam" id="PF01248">
    <property type="entry name" value="Ribosomal_L7Ae"/>
    <property type="match status" value="1"/>
</dbReference>
<dbReference type="STRING" id="1033810.HLPCO_000174"/>
<dbReference type="OrthoDB" id="9794863at2"/>
<reference evidence="2 3" key="1">
    <citation type="journal article" date="2011" name="J. Bacteriol.">
        <title>Genome sequence of Haloplasma contractile, an unusual contractile bacterium from a deep-sea anoxic brine lake.</title>
        <authorList>
            <person name="Antunes A."/>
            <person name="Alam I."/>
            <person name="El Dorry H."/>
            <person name="Siam R."/>
            <person name="Robertson A."/>
            <person name="Bajic V.B."/>
            <person name="Stingl U."/>
        </authorList>
    </citation>
    <scope>NUCLEOTIDE SEQUENCE [LARGE SCALE GENOMIC DNA]</scope>
    <source>
        <strain evidence="2 3">SSD-17B</strain>
    </source>
</reference>
<dbReference type="eggNOG" id="COG1358">
    <property type="taxonomic scope" value="Bacteria"/>
</dbReference>
<dbReference type="InParanoid" id="U2EF22"/>
<keyword evidence="2" id="KW-0689">Ribosomal protein</keyword>
<dbReference type="InterPro" id="IPR004038">
    <property type="entry name" value="Ribosomal_eL8/eL30/eS12/Gad45"/>
</dbReference>
<dbReference type="EMBL" id="AFNU02000001">
    <property type="protein sequence ID" value="ERJ13523.1"/>
    <property type="molecule type" value="Genomic_DNA"/>
</dbReference>
<evidence type="ECO:0000313" key="2">
    <source>
        <dbReference type="EMBL" id="ERJ13523.1"/>
    </source>
</evidence>
<gene>
    <name evidence="2" type="ORF">HLPCO_000174</name>
</gene>
<comment type="caution">
    <text evidence="2">The sequence shown here is derived from an EMBL/GenBank/DDBJ whole genome shotgun (WGS) entry which is preliminary data.</text>
</comment>
<protein>
    <submittedName>
        <fullName evidence="2">Ribosomal protein L7A family protein</fullName>
    </submittedName>
</protein>
<sequence length="101" mass="11143">MKKFMQFLGLASRAGCTVTGEDQILNEIKSKKSNQSNKLLIIAADAADGTKKKYRDKCTFYKVDYIEYGNSSDLSHAIGKMGRVAVCITDAGFKRGLLDKL</sequence>
<dbReference type="SUPFAM" id="SSF55315">
    <property type="entry name" value="L30e-like"/>
    <property type="match status" value="1"/>
</dbReference>
<keyword evidence="2" id="KW-0687">Ribonucleoprotein</keyword>
<keyword evidence="3" id="KW-1185">Reference proteome</keyword>
<dbReference type="Proteomes" id="UP000005707">
    <property type="component" value="Unassembled WGS sequence"/>
</dbReference>
<dbReference type="InterPro" id="IPR029064">
    <property type="entry name" value="Ribosomal_eL30-like_sf"/>
</dbReference>
<name>U2EF22_9MOLU</name>
<evidence type="ECO:0000313" key="3">
    <source>
        <dbReference type="Proteomes" id="UP000005707"/>
    </source>
</evidence>
<dbReference type="FunCoup" id="U2EF22">
    <property type="interactions" value="41"/>
</dbReference>
<reference evidence="2 3" key="2">
    <citation type="journal article" date="2013" name="PLoS ONE">
        <title>INDIGO - INtegrated Data Warehouse of MIcrobial GenOmes with Examples from the Red Sea Extremophiles.</title>
        <authorList>
            <person name="Alam I."/>
            <person name="Antunes A."/>
            <person name="Kamau A.A."/>
            <person name="Ba Alawi W."/>
            <person name="Kalkatawi M."/>
            <person name="Stingl U."/>
            <person name="Bajic V.B."/>
        </authorList>
    </citation>
    <scope>NUCLEOTIDE SEQUENCE [LARGE SCALE GENOMIC DNA]</scope>
    <source>
        <strain evidence="2 3">SSD-17B</strain>
    </source>
</reference>
<evidence type="ECO:0000259" key="1">
    <source>
        <dbReference type="Pfam" id="PF01248"/>
    </source>
</evidence>